<protein>
    <submittedName>
        <fullName evidence="1">Uncharacterized protein</fullName>
    </submittedName>
</protein>
<reference evidence="1" key="1">
    <citation type="journal article" date="2022" name="Int. J. Mol. Sci.">
        <title>Draft Genome of Tanacetum Coccineum: Genomic Comparison of Closely Related Tanacetum-Family Plants.</title>
        <authorList>
            <person name="Yamashiro T."/>
            <person name="Shiraishi A."/>
            <person name="Nakayama K."/>
            <person name="Satake H."/>
        </authorList>
    </citation>
    <scope>NUCLEOTIDE SEQUENCE</scope>
</reference>
<keyword evidence="2" id="KW-1185">Reference proteome</keyword>
<gene>
    <name evidence="1" type="ORF">Tco_0702384</name>
</gene>
<comment type="caution">
    <text evidence="1">The sequence shown here is derived from an EMBL/GenBank/DDBJ whole genome shotgun (WGS) entry which is preliminary data.</text>
</comment>
<reference evidence="1" key="2">
    <citation type="submission" date="2022-01" db="EMBL/GenBank/DDBJ databases">
        <authorList>
            <person name="Yamashiro T."/>
            <person name="Shiraishi A."/>
            <person name="Satake H."/>
            <person name="Nakayama K."/>
        </authorList>
    </citation>
    <scope>NUCLEOTIDE SEQUENCE</scope>
</reference>
<proteinExistence type="predicted"/>
<sequence>MATFKVLETQFQMFIKSRMYMDDEYVVMTLDWMKRAKHKQEYNSWVNERQMQTTEDKVDSSKALDASLVDTESSGTALKEQDTGEDQGMLSHITKPQLMVAKPIPRIIPKVRNWWKLTGKIFKAVGLRWVPTRKIFNSSTTKVVSEPKRFKRRILTILNGKQTLMSVAGTLTYIAAMTSDHNSSELGIHDHSNKLSSLKLVPKVVPPADKTATS</sequence>
<evidence type="ECO:0000313" key="2">
    <source>
        <dbReference type="Proteomes" id="UP001151760"/>
    </source>
</evidence>
<name>A0ABQ4XXR6_9ASTR</name>
<dbReference type="Proteomes" id="UP001151760">
    <property type="component" value="Unassembled WGS sequence"/>
</dbReference>
<accession>A0ABQ4XXR6</accession>
<dbReference type="EMBL" id="BQNB010009868">
    <property type="protein sequence ID" value="GJS69543.1"/>
    <property type="molecule type" value="Genomic_DNA"/>
</dbReference>
<evidence type="ECO:0000313" key="1">
    <source>
        <dbReference type="EMBL" id="GJS69543.1"/>
    </source>
</evidence>
<organism evidence="1 2">
    <name type="scientific">Tanacetum coccineum</name>
    <dbReference type="NCBI Taxonomy" id="301880"/>
    <lineage>
        <taxon>Eukaryota</taxon>
        <taxon>Viridiplantae</taxon>
        <taxon>Streptophyta</taxon>
        <taxon>Embryophyta</taxon>
        <taxon>Tracheophyta</taxon>
        <taxon>Spermatophyta</taxon>
        <taxon>Magnoliopsida</taxon>
        <taxon>eudicotyledons</taxon>
        <taxon>Gunneridae</taxon>
        <taxon>Pentapetalae</taxon>
        <taxon>asterids</taxon>
        <taxon>campanulids</taxon>
        <taxon>Asterales</taxon>
        <taxon>Asteraceae</taxon>
        <taxon>Asteroideae</taxon>
        <taxon>Anthemideae</taxon>
        <taxon>Anthemidinae</taxon>
        <taxon>Tanacetum</taxon>
    </lineage>
</organism>